<accession>D1PSJ0</accession>
<dbReference type="Pfam" id="PF07508">
    <property type="entry name" value="Recombinase"/>
    <property type="match status" value="1"/>
</dbReference>
<dbReference type="GO" id="GO:0003677">
    <property type="term" value="F:DNA binding"/>
    <property type="evidence" value="ECO:0007669"/>
    <property type="project" value="InterPro"/>
</dbReference>
<dbReference type="eggNOG" id="COG1961">
    <property type="taxonomic scope" value="Bacteria"/>
</dbReference>
<reference evidence="3" key="1">
    <citation type="submission" date="2009-12" db="EMBL/GenBank/DDBJ databases">
        <authorList>
            <person name="Weinstock G."/>
            <person name="Sodergren E."/>
            <person name="Clifton S."/>
            <person name="Fulton L."/>
            <person name="Fulton B."/>
            <person name="Courtney L."/>
            <person name="Fronick C."/>
            <person name="Harrison M."/>
            <person name="Strong C."/>
            <person name="Farmer C."/>
            <person name="Delahaunty K."/>
            <person name="Markovic C."/>
            <person name="Hall O."/>
            <person name="Minx P."/>
            <person name="Tomlinson C."/>
            <person name="Mitreva M."/>
            <person name="Nelson J."/>
            <person name="Hou S."/>
            <person name="Wollam A."/>
            <person name="Pepin K.H."/>
            <person name="Johnson M."/>
            <person name="Bhonagiri V."/>
            <person name="Nash W.E."/>
            <person name="Warren W."/>
            <person name="Chinwalla A."/>
            <person name="Mardis E.R."/>
            <person name="Wilson R.K."/>
        </authorList>
    </citation>
    <scope>NUCLEOTIDE SEQUENCE [LARGE SCALE GENOMIC DNA]</scope>
    <source>
        <strain evidence="3">DSM 15176</strain>
    </source>
</reference>
<dbReference type="Proteomes" id="UP000003438">
    <property type="component" value="Unassembled WGS sequence"/>
</dbReference>
<dbReference type="CDD" id="cd03770">
    <property type="entry name" value="SR_TndX_transposase"/>
    <property type="match status" value="1"/>
</dbReference>
<protein>
    <submittedName>
        <fullName evidence="3">Resolvase, N-terminal domain protein</fullName>
    </submittedName>
</protein>
<dbReference type="HOGENOM" id="CLU_010686_18_2_9"/>
<dbReference type="InterPro" id="IPR025827">
    <property type="entry name" value="Zn_ribbon_recom_dom"/>
</dbReference>
<dbReference type="PROSITE" id="PS51736">
    <property type="entry name" value="RECOMBINASES_3"/>
    <property type="match status" value="1"/>
</dbReference>
<dbReference type="SUPFAM" id="SSF53041">
    <property type="entry name" value="Resolvase-like"/>
    <property type="match status" value="1"/>
</dbReference>
<evidence type="ECO:0000259" key="1">
    <source>
        <dbReference type="PROSITE" id="PS51736"/>
    </source>
</evidence>
<name>D1PSJ0_9FIRM</name>
<dbReference type="GO" id="GO:0000150">
    <property type="term" value="F:DNA strand exchange activity"/>
    <property type="evidence" value="ECO:0007669"/>
    <property type="project" value="InterPro"/>
</dbReference>
<feature type="domain" description="Resolvase/invertase-type recombinase catalytic" evidence="1">
    <location>
        <begin position="9"/>
        <end position="157"/>
    </location>
</feature>
<dbReference type="PANTHER" id="PTHR30461:SF23">
    <property type="entry name" value="DNA RECOMBINASE-RELATED"/>
    <property type="match status" value="1"/>
</dbReference>
<dbReference type="EMBL" id="ACBY02000075">
    <property type="protein sequence ID" value="EFB74337.1"/>
    <property type="molecule type" value="Genomic_DNA"/>
</dbReference>
<dbReference type="InterPro" id="IPR038109">
    <property type="entry name" value="DNA_bind_recomb_sf"/>
</dbReference>
<evidence type="ECO:0000313" key="3">
    <source>
        <dbReference type="EMBL" id="EFB74337.1"/>
    </source>
</evidence>
<evidence type="ECO:0000259" key="2">
    <source>
        <dbReference type="PROSITE" id="PS51737"/>
    </source>
</evidence>
<comment type="caution">
    <text evidence="3">The sequence shown here is derived from an EMBL/GenBank/DDBJ whole genome shotgun (WGS) entry which is preliminary data.</text>
</comment>
<evidence type="ECO:0000313" key="4">
    <source>
        <dbReference type="Proteomes" id="UP000003438"/>
    </source>
</evidence>
<dbReference type="Gene3D" id="3.90.1750.20">
    <property type="entry name" value="Putative Large Serine Recombinase, Chain B, Domain 2"/>
    <property type="match status" value="1"/>
</dbReference>
<dbReference type="RefSeq" id="WP_007048718.1">
    <property type="nucleotide sequence ID" value="NZ_GG704772.1"/>
</dbReference>
<dbReference type="Pfam" id="PF00239">
    <property type="entry name" value="Resolvase"/>
    <property type="match status" value="1"/>
</dbReference>
<dbReference type="InterPro" id="IPR011109">
    <property type="entry name" value="DNA_bind_recombinase_dom"/>
</dbReference>
<dbReference type="PROSITE" id="PS51737">
    <property type="entry name" value="RECOMBINASE_DNA_BIND"/>
    <property type="match status" value="1"/>
</dbReference>
<dbReference type="OrthoDB" id="9784557at2"/>
<dbReference type="InterPro" id="IPR050639">
    <property type="entry name" value="SSR_resolvase"/>
</dbReference>
<dbReference type="Pfam" id="PF13408">
    <property type="entry name" value="Zn_ribbon_recom"/>
    <property type="match status" value="1"/>
</dbReference>
<sequence>MNQKQLQDITALYGRLSRDDEMSGESMSIQSQRAILGQYAKEHGFTNCRFFMDDGYSGTNFDRPAFIEMMELVQQGRVKTILVKDLSRLGRNYLEVGRYTEVIFPEYKVRFIAITDGVDSAVGENEFAPFKNIINEWYAKDISRKVKSAFKAKALRGEYTGAYPPYGYDRDPADRHKLVPNQYSSVIGEIFRMALEGKTCGQIARELERQQILRPQAYLHEKFGKFVSDRILQYPFAWDHSSVRAILMNQVYIGNMVHFRTGSKNFKEKKLIWKPETDWIVVEGTHEPLVDAETFWTVQERVKVKQPRKRCCNANIFRGLLFCGECGKRMAFCNRKNEKRRKSLGSFSCNTNRRYGGKFCTTHYITLEQVKSIVLEDIRRNAMLASEDTGRYIDYLMQLSKAGQADEINALKKELETSRHRLAELATLVQRIYEDHVFDRLPEELYQTLSAKYEAETKNLKARTAEIQTQLAESASKTQNSRDFAALVAPYADITELDEELVHTLIEKIVIHEKEILDGLPVMRIEIYYRFIGKVQDQLSAGKTAKNKTEPAAPADSIA</sequence>
<dbReference type="InterPro" id="IPR036162">
    <property type="entry name" value="Resolvase-like_N_sf"/>
</dbReference>
<organism evidence="3 4">
    <name type="scientific">Subdoligranulum variabile DSM 15176</name>
    <dbReference type="NCBI Taxonomy" id="411471"/>
    <lineage>
        <taxon>Bacteria</taxon>
        <taxon>Bacillati</taxon>
        <taxon>Bacillota</taxon>
        <taxon>Clostridia</taxon>
        <taxon>Eubacteriales</taxon>
        <taxon>Oscillospiraceae</taxon>
        <taxon>Subdoligranulum</taxon>
    </lineage>
</organism>
<proteinExistence type="predicted"/>
<feature type="domain" description="Recombinase" evidence="2">
    <location>
        <begin position="165"/>
        <end position="308"/>
    </location>
</feature>
<keyword evidence="4" id="KW-1185">Reference proteome</keyword>
<dbReference type="PANTHER" id="PTHR30461">
    <property type="entry name" value="DNA-INVERTASE FROM LAMBDOID PROPHAGE"/>
    <property type="match status" value="1"/>
</dbReference>
<dbReference type="Gene3D" id="3.40.50.1390">
    <property type="entry name" value="Resolvase, N-terminal catalytic domain"/>
    <property type="match status" value="1"/>
</dbReference>
<dbReference type="InterPro" id="IPR006119">
    <property type="entry name" value="Resolv_N"/>
</dbReference>
<dbReference type="STRING" id="411471.SUBVAR_07373"/>
<gene>
    <name evidence="3" type="ORF">SUBVAR_07373</name>
</gene>
<dbReference type="SMART" id="SM00857">
    <property type="entry name" value="Resolvase"/>
    <property type="match status" value="1"/>
</dbReference>
<dbReference type="Pfam" id="PF14287">
    <property type="entry name" value="DUF4368"/>
    <property type="match status" value="1"/>
</dbReference>
<dbReference type="AlphaFoldDB" id="D1PSJ0"/>
<dbReference type="InterPro" id="IPR025378">
    <property type="entry name" value="DUF4368"/>
</dbReference>